<evidence type="ECO:0000313" key="6">
    <source>
        <dbReference type="Proteomes" id="UP000265180"/>
    </source>
</evidence>
<evidence type="ECO:0000313" key="5">
    <source>
        <dbReference type="Ensembl" id="ENSORLP00020019146.1"/>
    </source>
</evidence>
<dbReference type="SUPFAM" id="SSF48726">
    <property type="entry name" value="Immunoglobulin"/>
    <property type="match status" value="5"/>
</dbReference>
<reference evidence="5" key="3">
    <citation type="submission" date="2025-05" db="UniProtKB">
        <authorList>
            <consortium name="Ensembl"/>
        </authorList>
    </citation>
    <scope>IDENTIFICATION</scope>
    <source>
        <strain evidence="5">HNI</strain>
    </source>
</reference>
<dbReference type="PANTHER" id="PTHR46013:SF4">
    <property type="entry name" value="B-CELL RECEPTOR CD22-RELATED"/>
    <property type="match status" value="1"/>
</dbReference>
<dbReference type="Ensembl" id="ENSORLT00020028193.1">
    <property type="protein sequence ID" value="ENSORLP00020019154.1"/>
    <property type="gene ID" value="ENSORLG00020020165.1"/>
</dbReference>
<feature type="chain" id="PRO_5044597554" description="Ig-like domain-containing protein" evidence="3">
    <location>
        <begin position="23"/>
        <end position="784"/>
    </location>
</feature>
<evidence type="ECO:0000256" key="1">
    <source>
        <dbReference type="SAM" id="MobiDB-lite"/>
    </source>
</evidence>
<keyword evidence="3" id="KW-0732">Signal</keyword>
<evidence type="ECO:0000256" key="2">
    <source>
        <dbReference type="SAM" id="Phobius"/>
    </source>
</evidence>
<dbReference type="InterPro" id="IPR003599">
    <property type="entry name" value="Ig_sub"/>
</dbReference>
<sequence>MSLTAALRGFVVVLCWFAGIHSQTWGVEYASKHICAFEGSTVEISCTYTYPPWISYKKTVVQREFWYAKLKDKNPLDLREDPDYAGRVTSHCSEQSCSLRISGLRLNDSAEFKFKFETNQPDGSFTGKPGVFLTVTDLQVLTIKTQACLRDPCALFELTCHSRCVPPHSSYVWYKNGKIITDGSQQKYSAYIYAADSVSCAVRGHESFHSPAVCVYGSSCNKVTYTEGSICAFRGSTVTISCSFQIKSSDSSDSWFSVRGQQSYYQNTGGHDSSENRFQVKNDQYQSSLTISDLTDSDADEYRFKTTWWGRNFPGTTLTVVDPRVQVIKSFSGLELVCHSSCFPLHHLSFIWFMNGQKVQGETSDFYRKPVSPEASYSCSYQGQRSPEVYAPKSVSVSMSLTEIMEGSSVTLTCSCDANPAAKFRWYKNNQTLLRKDQSLILSSVQRSDSGKFHCVAENELGEAASDHVFINVEYPPEPSSVSVSPSAEVLEGSSVTLTCSSDANPAANYTWFKDNRTLLSEDKVHFSSIRSEHSGNYSCKSENKHGQSSSTPLFLDVQYPPRIPSVSVFGKISKGSSVTLTCSSDANPAANFSWFKKDEDSPKASGPNWTISDFRAEHSGFYYCEAENRRGSLNSSLQLIEAETDSWKSAATATTTFAVLLFVFIPAFIWIKKNRRVTEQQEKRPANRSQLNTSPDINSPSAETEAAGEQLELHYSSIHFSKNQEECLYSNIRRNPKPRQRPEDNSVEYSAVGFKKSAEAKKPTEAEHSEDFALYSTVNKVSS</sequence>
<dbReference type="SMART" id="SM00408">
    <property type="entry name" value="IGc2"/>
    <property type="match status" value="3"/>
</dbReference>
<dbReference type="PANTHER" id="PTHR46013">
    <property type="entry name" value="VASCULAR CELL ADHESION MOLECULE 1"/>
    <property type="match status" value="1"/>
</dbReference>
<dbReference type="Ensembl" id="ENSORLT00020028182.1">
    <property type="protein sequence ID" value="ENSORLP00020019146.1"/>
    <property type="gene ID" value="ENSORLG00020020165.1"/>
</dbReference>
<dbReference type="SMART" id="SM00409">
    <property type="entry name" value="IG"/>
    <property type="match status" value="5"/>
</dbReference>
<dbReference type="CDD" id="cd00096">
    <property type="entry name" value="Ig"/>
    <property type="match status" value="2"/>
</dbReference>
<evidence type="ECO:0000259" key="4">
    <source>
        <dbReference type="PROSITE" id="PS50835"/>
    </source>
</evidence>
<proteinExistence type="predicted"/>
<dbReference type="PROSITE" id="PS50835">
    <property type="entry name" value="IG_LIKE"/>
    <property type="match status" value="3"/>
</dbReference>
<dbReference type="InterPro" id="IPR007110">
    <property type="entry name" value="Ig-like_dom"/>
</dbReference>
<keyword evidence="2" id="KW-0812">Transmembrane</keyword>
<dbReference type="InterPro" id="IPR003598">
    <property type="entry name" value="Ig_sub2"/>
</dbReference>
<feature type="domain" description="Ig-like" evidence="4">
    <location>
        <begin position="565"/>
        <end position="641"/>
    </location>
</feature>
<feature type="compositionally biased region" description="Polar residues" evidence="1">
    <location>
        <begin position="688"/>
        <end position="703"/>
    </location>
</feature>
<feature type="domain" description="Ig-like" evidence="4">
    <location>
        <begin position="479"/>
        <end position="555"/>
    </location>
</feature>
<accession>A0A3P9LEL1</accession>
<reference evidence="5 6" key="2">
    <citation type="submission" date="2017-04" db="EMBL/GenBank/DDBJ databases">
        <title>CpG methylation of centromeres and impact of large insertions on vertebrate speciation.</title>
        <authorList>
            <person name="Ichikawa K."/>
            <person name="Yoshimura J."/>
            <person name="Morishita S."/>
        </authorList>
    </citation>
    <scope>NUCLEOTIDE SEQUENCE</scope>
    <source>
        <strain evidence="5 6">HNI</strain>
    </source>
</reference>
<organism evidence="5 6">
    <name type="scientific">Oryzias latipes</name>
    <name type="common">Japanese rice fish</name>
    <name type="synonym">Japanese killifish</name>
    <dbReference type="NCBI Taxonomy" id="8090"/>
    <lineage>
        <taxon>Eukaryota</taxon>
        <taxon>Metazoa</taxon>
        <taxon>Chordata</taxon>
        <taxon>Craniata</taxon>
        <taxon>Vertebrata</taxon>
        <taxon>Euteleostomi</taxon>
        <taxon>Actinopterygii</taxon>
        <taxon>Neopterygii</taxon>
        <taxon>Teleostei</taxon>
        <taxon>Neoteleostei</taxon>
        <taxon>Acanthomorphata</taxon>
        <taxon>Ovalentaria</taxon>
        <taxon>Atherinomorphae</taxon>
        <taxon>Beloniformes</taxon>
        <taxon>Adrianichthyidae</taxon>
        <taxon>Oryziinae</taxon>
        <taxon>Oryzias</taxon>
    </lineage>
</organism>
<evidence type="ECO:0000256" key="3">
    <source>
        <dbReference type="SAM" id="SignalP"/>
    </source>
</evidence>
<feature type="transmembrane region" description="Helical" evidence="2">
    <location>
        <begin position="651"/>
        <end position="672"/>
    </location>
</feature>
<reference key="1">
    <citation type="journal article" date="2007" name="Nature">
        <title>The medaka draft genome and insights into vertebrate genome evolution.</title>
        <authorList>
            <person name="Kasahara M."/>
            <person name="Naruse K."/>
            <person name="Sasaki S."/>
            <person name="Nakatani Y."/>
            <person name="Qu W."/>
            <person name="Ahsan B."/>
            <person name="Yamada T."/>
            <person name="Nagayasu Y."/>
            <person name="Doi K."/>
            <person name="Kasai Y."/>
            <person name="Jindo T."/>
            <person name="Kobayashi D."/>
            <person name="Shimada A."/>
            <person name="Toyoda A."/>
            <person name="Kuroki Y."/>
            <person name="Fujiyama A."/>
            <person name="Sasaki T."/>
            <person name="Shimizu A."/>
            <person name="Asakawa S."/>
            <person name="Shimizu N."/>
            <person name="Hashimoto S."/>
            <person name="Yang J."/>
            <person name="Lee Y."/>
            <person name="Matsushima K."/>
            <person name="Sugano S."/>
            <person name="Sakaizumi M."/>
            <person name="Narita T."/>
            <person name="Ohishi K."/>
            <person name="Haga S."/>
            <person name="Ohta F."/>
            <person name="Nomoto H."/>
            <person name="Nogata K."/>
            <person name="Morishita T."/>
            <person name="Endo T."/>
            <person name="Shin-I T."/>
            <person name="Takeda H."/>
            <person name="Morishita S."/>
            <person name="Kohara Y."/>
        </authorList>
    </citation>
    <scope>NUCLEOTIDE SEQUENCE [LARGE SCALE GENOMIC DNA]</scope>
    <source>
        <strain>Hd-rR</strain>
    </source>
</reference>
<feature type="domain" description="Ig-like" evidence="4">
    <location>
        <begin position="392"/>
        <end position="472"/>
    </location>
</feature>
<feature type="region of interest" description="Disordered" evidence="1">
    <location>
        <begin position="758"/>
        <end position="784"/>
    </location>
</feature>
<dbReference type="InterPro" id="IPR013783">
    <property type="entry name" value="Ig-like_fold"/>
</dbReference>
<keyword evidence="2" id="KW-0472">Membrane</keyword>
<feature type="signal peptide" evidence="3">
    <location>
        <begin position="1"/>
        <end position="22"/>
    </location>
</feature>
<dbReference type="Gene3D" id="2.60.40.10">
    <property type="entry name" value="Immunoglobulins"/>
    <property type="match status" value="5"/>
</dbReference>
<feature type="region of interest" description="Disordered" evidence="1">
    <location>
        <begin position="680"/>
        <end position="709"/>
    </location>
</feature>
<feature type="compositionally biased region" description="Basic and acidic residues" evidence="1">
    <location>
        <begin position="758"/>
        <end position="772"/>
    </location>
</feature>
<dbReference type="Pfam" id="PF13895">
    <property type="entry name" value="Ig_2"/>
    <property type="match status" value="3"/>
</dbReference>
<protein>
    <recommendedName>
        <fullName evidence="4">Ig-like domain-containing protein</fullName>
    </recommendedName>
</protein>
<dbReference type="Proteomes" id="UP000265180">
    <property type="component" value="Chromosome 1"/>
</dbReference>
<keyword evidence="2" id="KW-1133">Transmembrane helix</keyword>
<dbReference type="InterPro" id="IPR036179">
    <property type="entry name" value="Ig-like_dom_sf"/>
</dbReference>
<dbReference type="AlphaFoldDB" id="A0A3P9LEL1"/>
<name>A0A3P9LEL1_ORYLA</name>